<dbReference type="PROSITE" id="PS00077">
    <property type="entry name" value="COX1_CUB"/>
    <property type="match status" value="1"/>
</dbReference>
<keyword evidence="9" id="KW-1278">Translocase</keyword>
<feature type="transmembrane region" description="Helical" evidence="18">
    <location>
        <begin position="469"/>
        <end position="490"/>
    </location>
</feature>
<reference evidence="21 22" key="1">
    <citation type="journal article" date="2013" name="Antonie Van Leeuwenhoek">
        <title>Actinoplanes hulinensis sp. nov., a novel actinomycete isolated from soybean root (Glycine max (L.) Merr).</title>
        <authorList>
            <person name="Shen Y."/>
            <person name="Liu C."/>
            <person name="Wang X."/>
            <person name="Zhao J."/>
            <person name="Jia F."/>
            <person name="Zhang Y."/>
            <person name="Wang L."/>
            <person name="Yang D."/>
            <person name="Xiang W."/>
        </authorList>
    </citation>
    <scope>NUCLEOTIDE SEQUENCE [LARGE SCALE GENOMIC DNA]</scope>
    <source>
        <strain evidence="21 22">NEAU-M9</strain>
    </source>
</reference>
<keyword evidence="6 17" id="KW-0679">Respiratory chain</keyword>
<evidence type="ECO:0000256" key="10">
    <source>
        <dbReference type="ARBA" id="ARBA00022982"/>
    </source>
</evidence>
<keyword evidence="13 18" id="KW-0186">Copper</keyword>
<keyword evidence="11 18" id="KW-1133">Transmembrane helix</keyword>
<dbReference type="PANTHER" id="PTHR10422:SF18">
    <property type="entry name" value="CYTOCHROME C OXIDASE SUBUNIT 1"/>
    <property type="match status" value="1"/>
</dbReference>
<dbReference type="InterPro" id="IPR023615">
    <property type="entry name" value="Cyt_c_Oxase_su1_BS"/>
</dbReference>
<comment type="function">
    <text evidence="15 18">Cytochrome c oxidase is the component of the respiratory chain that catalyzes the reduction of oxygen to water. Subunits 1-3 form the functional core of the enzyme complex. CO I is the catalytic subunit of the enzyme. Electrons originating in cytochrome c are transferred via the copper A center of subunit 2 and heme A of subunit 1 to the bimetallic center formed by heme A3 and copper B.</text>
</comment>
<keyword evidence="18" id="KW-1003">Cell membrane</keyword>
<dbReference type="Pfam" id="PF00115">
    <property type="entry name" value="COX1"/>
    <property type="match status" value="1"/>
</dbReference>
<comment type="similarity">
    <text evidence="3 17">Belongs to the heme-copper respiratory oxidase family.</text>
</comment>
<evidence type="ECO:0000256" key="12">
    <source>
        <dbReference type="ARBA" id="ARBA00023004"/>
    </source>
</evidence>
<comment type="subcellular location">
    <subcellularLocation>
        <location evidence="18">Cell membrane</location>
        <topology evidence="18">Multi-pass membrane protein</topology>
    </subcellularLocation>
    <subcellularLocation>
        <location evidence="1">Membrane</location>
        <topology evidence="1">Multi-pass membrane protein</topology>
    </subcellularLocation>
</comment>
<dbReference type="InterPro" id="IPR023616">
    <property type="entry name" value="Cyt_c_oxase-like_su1_dom"/>
</dbReference>
<evidence type="ECO:0000259" key="20">
    <source>
        <dbReference type="PROSITE" id="PS50855"/>
    </source>
</evidence>
<dbReference type="PANTHER" id="PTHR10422">
    <property type="entry name" value="CYTOCHROME C OXIDASE SUBUNIT 1"/>
    <property type="match status" value="1"/>
</dbReference>
<feature type="transmembrane region" description="Helical" evidence="18">
    <location>
        <begin position="427"/>
        <end position="449"/>
    </location>
</feature>
<organism evidence="21 22">
    <name type="scientific">Actinoplanes hulinensis</name>
    <dbReference type="NCBI Taxonomy" id="1144547"/>
    <lineage>
        <taxon>Bacteria</taxon>
        <taxon>Bacillati</taxon>
        <taxon>Actinomycetota</taxon>
        <taxon>Actinomycetes</taxon>
        <taxon>Micromonosporales</taxon>
        <taxon>Micromonosporaceae</taxon>
        <taxon>Actinoplanes</taxon>
    </lineage>
</organism>
<dbReference type="EC" id="7.1.1.9" evidence="18"/>
<evidence type="ECO:0000256" key="2">
    <source>
        <dbReference type="ARBA" id="ARBA00004673"/>
    </source>
</evidence>
<keyword evidence="22" id="KW-1185">Reference proteome</keyword>
<evidence type="ECO:0000313" key="21">
    <source>
        <dbReference type="EMBL" id="MBW6438737.1"/>
    </source>
</evidence>
<protein>
    <recommendedName>
        <fullName evidence="18">Cytochrome c oxidase subunit 1</fullName>
        <ecNumber evidence="18">7.1.1.9</ecNumber>
    </recommendedName>
</protein>
<feature type="transmembrane region" description="Helical" evidence="18">
    <location>
        <begin position="389"/>
        <end position="415"/>
    </location>
</feature>
<name>A0ABS7BCE3_9ACTN</name>
<feature type="transmembrane region" description="Helical" evidence="18">
    <location>
        <begin position="322"/>
        <end position="344"/>
    </location>
</feature>
<evidence type="ECO:0000256" key="19">
    <source>
        <dbReference type="SAM" id="MobiDB-lite"/>
    </source>
</evidence>
<dbReference type="SUPFAM" id="SSF81442">
    <property type="entry name" value="Cytochrome c oxidase subunit I-like"/>
    <property type="match status" value="1"/>
</dbReference>
<keyword evidence="4 17" id="KW-0813">Transport</keyword>
<evidence type="ECO:0000256" key="13">
    <source>
        <dbReference type="ARBA" id="ARBA00023008"/>
    </source>
</evidence>
<keyword evidence="14 18" id="KW-0472">Membrane</keyword>
<keyword evidence="10 17" id="KW-0249">Electron transport</keyword>
<dbReference type="Proteomes" id="UP001519863">
    <property type="component" value="Unassembled WGS sequence"/>
</dbReference>
<feature type="region of interest" description="Disordered" evidence="19">
    <location>
        <begin position="551"/>
        <end position="585"/>
    </location>
</feature>
<dbReference type="Gene3D" id="1.20.210.10">
    <property type="entry name" value="Cytochrome c oxidase-like, subunit I domain"/>
    <property type="match status" value="1"/>
</dbReference>
<feature type="transmembrane region" description="Helical" evidence="18">
    <location>
        <begin position="356"/>
        <end position="377"/>
    </location>
</feature>
<accession>A0ABS7BCE3</accession>
<feature type="transmembrane region" description="Helical" evidence="18">
    <location>
        <begin position="37"/>
        <end position="59"/>
    </location>
</feature>
<evidence type="ECO:0000313" key="22">
    <source>
        <dbReference type="Proteomes" id="UP001519863"/>
    </source>
</evidence>
<evidence type="ECO:0000256" key="4">
    <source>
        <dbReference type="ARBA" id="ARBA00022448"/>
    </source>
</evidence>
<dbReference type="InterPro" id="IPR036927">
    <property type="entry name" value="Cyt_c_oxase-like_su1_sf"/>
</dbReference>
<feature type="transmembrane region" description="Helical" evidence="18">
    <location>
        <begin position="168"/>
        <end position="193"/>
    </location>
</feature>
<dbReference type="RefSeq" id="WP_220147924.1">
    <property type="nucleotide sequence ID" value="NZ_JAHXZI010000021.1"/>
</dbReference>
<evidence type="ECO:0000256" key="15">
    <source>
        <dbReference type="ARBA" id="ARBA00025218"/>
    </source>
</evidence>
<evidence type="ECO:0000256" key="8">
    <source>
        <dbReference type="ARBA" id="ARBA00022723"/>
    </source>
</evidence>
<feature type="transmembrane region" description="Helical" evidence="18">
    <location>
        <begin position="251"/>
        <end position="275"/>
    </location>
</feature>
<evidence type="ECO:0000256" key="14">
    <source>
        <dbReference type="ARBA" id="ARBA00023136"/>
    </source>
</evidence>
<dbReference type="PROSITE" id="PS50855">
    <property type="entry name" value="COX1"/>
    <property type="match status" value="1"/>
</dbReference>
<feature type="domain" description="Cytochrome oxidase subunit I profile" evidence="20">
    <location>
        <begin position="24"/>
        <end position="534"/>
    </location>
</feature>
<evidence type="ECO:0000256" key="11">
    <source>
        <dbReference type="ARBA" id="ARBA00022989"/>
    </source>
</evidence>
<feature type="transmembrane region" description="Helical" evidence="18">
    <location>
        <begin position="124"/>
        <end position="148"/>
    </location>
</feature>
<dbReference type="PRINTS" id="PR01165">
    <property type="entry name" value="CYCOXIDASEI"/>
</dbReference>
<sequence>MTTVAPRPVPIRPQPVRRQVRGSALARILRTTDAKQIGIMYMITSIVFYMVGGVMALLMRAELAKPGMQILSPEQFNQLFTMHGTAMLLFFATPIVFAFANYVVPIQIGAPDVAFPRLNAFAYWLYLFGTLTAMSGFITPSGAADFGWFAYTPLSSSLHSPGIGGNAWVVGLAIGGLGSILGAVNLITTILCLRAPGMTMFRMPILTWNMLVTSLLVILIFPFLAAALFALAADRMLGAQVFNVETGGPMLWQHLFWFFGHPEVYVIALPFFGIITEVVPVFSRKPVFGYKGLVAATLLIGALSMSVWAHHMFATGQVLLPFFSLLSFFIAVPTGMKFFVWIGTMWRGQISFESPMLWAVGFMVTFLFGGLSGVLLASPPIDFHVSDSYFVIAHFHYVLFGTIVFAVFAGIYFWFPKMFGRMLDERLAKVHFWLTMIGFHGTFLVQHWLGTQGMPRRYADYLPSDGFTFLNTFSTVFSFILGIATLPFVYNVWKSYKIGKVATADDPWGHGNSLEWATSSPPPLRNFDRMPRIRSERPAFDLKFPHLAAGEQSLAGPPEGGARPLHKESDGGATYSEDIGTDVDR</sequence>
<feature type="transmembrane region" description="Helical" evidence="18">
    <location>
        <begin position="287"/>
        <end position="310"/>
    </location>
</feature>
<gene>
    <name evidence="21" type="primary">ctaD</name>
    <name evidence="21" type="ORF">KZ829_33915</name>
</gene>
<evidence type="ECO:0000256" key="17">
    <source>
        <dbReference type="RuleBase" id="RU000370"/>
    </source>
</evidence>
<dbReference type="EMBL" id="JAHXZI010000021">
    <property type="protein sequence ID" value="MBW6438737.1"/>
    <property type="molecule type" value="Genomic_DNA"/>
</dbReference>
<comment type="catalytic activity">
    <reaction evidence="16 18">
        <text>4 Fe(II)-[cytochrome c] + O2 + 8 H(+)(in) = 4 Fe(III)-[cytochrome c] + 2 H2O + 4 H(+)(out)</text>
        <dbReference type="Rhea" id="RHEA:11436"/>
        <dbReference type="Rhea" id="RHEA-COMP:10350"/>
        <dbReference type="Rhea" id="RHEA-COMP:14399"/>
        <dbReference type="ChEBI" id="CHEBI:15377"/>
        <dbReference type="ChEBI" id="CHEBI:15378"/>
        <dbReference type="ChEBI" id="CHEBI:15379"/>
        <dbReference type="ChEBI" id="CHEBI:29033"/>
        <dbReference type="ChEBI" id="CHEBI:29034"/>
        <dbReference type="EC" id="7.1.1.9"/>
    </reaction>
</comment>
<evidence type="ECO:0000256" key="3">
    <source>
        <dbReference type="ARBA" id="ARBA00009578"/>
    </source>
</evidence>
<evidence type="ECO:0000256" key="5">
    <source>
        <dbReference type="ARBA" id="ARBA00022617"/>
    </source>
</evidence>
<keyword evidence="8 18" id="KW-0479">Metal-binding</keyword>
<dbReference type="NCBIfam" id="TIGR02891">
    <property type="entry name" value="CtaD_CoxA"/>
    <property type="match status" value="1"/>
</dbReference>
<evidence type="ECO:0000256" key="1">
    <source>
        <dbReference type="ARBA" id="ARBA00004141"/>
    </source>
</evidence>
<keyword evidence="7 17" id="KW-0812">Transmembrane</keyword>
<proteinExistence type="inferred from homology"/>
<dbReference type="InterPro" id="IPR014241">
    <property type="entry name" value="Cyt_c_oxidase_su1_bac"/>
</dbReference>
<dbReference type="InterPro" id="IPR000883">
    <property type="entry name" value="Cyt_C_Oxase_1"/>
</dbReference>
<evidence type="ECO:0000256" key="16">
    <source>
        <dbReference type="ARBA" id="ARBA00047816"/>
    </source>
</evidence>
<feature type="transmembrane region" description="Helical" evidence="18">
    <location>
        <begin position="79"/>
        <end position="104"/>
    </location>
</feature>
<evidence type="ECO:0000256" key="7">
    <source>
        <dbReference type="ARBA" id="ARBA00022692"/>
    </source>
</evidence>
<keyword evidence="5 17" id="KW-0349">Heme</keyword>
<keyword evidence="12 18" id="KW-0408">Iron</keyword>
<comment type="pathway">
    <text evidence="2 18">Energy metabolism; oxidative phosphorylation.</text>
</comment>
<evidence type="ECO:0000256" key="6">
    <source>
        <dbReference type="ARBA" id="ARBA00022660"/>
    </source>
</evidence>
<comment type="caution">
    <text evidence="21">The sequence shown here is derived from an EMBL/GenBank/DDBJ whole genome shotgun (WGS) entry which is preliminary data.</text>
</comment>
<evidence type="ECO:0000256" key="18">
    <source>
        <dbReference type="RuleBase" id="RU363061"/>
    </source>
</evidence>
<feature type="transmembrane region" description="Helical" evidence="18">
    <location>
        <begin position="205"/>
        <end position="231"/>
    </location>
</feature>
<evidence type="ECO:0000256" key="9">
    <source>
        <dbReference type="ARBA" id="ARBA00022967"/>
    </source>
</evidence>